<dbReference type="InterPro" id="IPR050248">
    <property type="entry name" value="Polysacc_deacetylase_ArnD"/>
</dbReference>
<feature type="domain" description="NodB homology" evidence="1">
    <location>
        <begin position="46"/>
        <end position="226"/>
    </location>
</feature>
<gene>
    <name evidence="2" type="ORF">KQI20_00150</name>
</gene>
<dbReference type="Pfam" id="PF01522">
    <property type="entry name" value="Polysacc_deac_1"/>
    <property type="match status" value="1"/>
</dbReference>
<comment type="caution">
    <text evidence="2">The sequence shown here is derived from an EMBL/GenBank/DDBJ whole genome shotgun (WGS) entry which is preliminary data.</text>
</comment>
<dbReference type="Proteomes" id="UP001196301">
    <property type="component" value="Unassembled WGS sequence"/>
</dbReference>
<name>A0ABS6DSX7_9FIRM</name>
<dbReference type="EMBL" id="JAHLOQ010000001">
    <property type="protein sequence ID" value="MBU5334835.1"/>
    <property type="molecule type" value="Genomic_DNA"/>
</dbReference>
<evidence type="ECO:0000313" key="3">
    <source>
        <dbReference type="Proteomes" id="UP001196301"/>
    </source>
</evidence>
<evidence type="ECO:0000259" key="1">
    <source>
        <dbReference type="PROSITE" id="PS51677"/>
    </source>
</evidence>
<dbReference type="CDD" id="cd10917">
    <property type="entry name" value="CE4_NodB_like_6s_7s"/>
    <property type="match status" value="1"/>
</dbReference>
<organism evidence="2 3">
    <name type="scientific">Intestinibacter bartlettii</name>
    <dbReference type="NCBI Taxonomy" id="261299"/>
    <lineage>
        <taxon>Bacteria</taxon>
        <taxon>Bacillati</taxon>
        <taxon>Bacillota</taxon>
        <taxon>Clostridia</taxon>
        <taxon>Peptostreptococcales</taxon>
        <taxon>Peptostreptococcaceae</taxon>
        <taxon>Intestinibacter</taxon>
    </lineage>
</organism>
<evidence type="ECO:0000313" key="2">
    <source>
        <dbReference type="EMBL" id="MBU5334835.1"/>
    </source>
</evidence>
<proteinExistence type="predicted"/>
<accession>A0ABS6DSX7</accession>
<dbReference type="RefSeq" id="WP_216568009.1">
    <property type="nucleotide sequence ID" value="NZ_JAHLOQ010000001.1"/>
</dbReference>
<dbReference type="PROSITE" id="PS51677">
    <property type="entry name" value="NODB"/>
    <property type="match status" value="1"/>
</dbReference>
<sequence>MKYKKYLKKAIALALLFFLVNTPLIMAYKKIDDKDNIIKNNSNNNMEIAITFDDGPHPKETNKILDILKKYNAKATFFVVGKHVKWYPDSVIRASKEGHEIANHTFTHPDISTLSEEQLKTEIKNCEDIIIEKTGKKPTLFRPPFGNYNEQCLKELSQDLGYSVVLWSGVDAKDWRNPPPSQIADKIINNVKQGDIILLHDYGTENTIIALDTILSTLTQKGYKFVTVSELLDKNNR</sequence>
<protein>
    <submittedName>
        <fullName evidence="2">Polysaccharide deacetylase family protein</fullName>
    </submittedName>
</protein>
<reference evidence="2 3" key="1">
    <citation type="submission" date="2021-06" db="EMBL/GenBank/DDBJ databases">
        <authorList>
            <person name="Sun Q."/>
            <person name="Li D."/>
        </authorList>
    </citation>
    <scope>NUCLEOTIDE SEQUENCE [LARGE SCALE GENOMIC DNA]</scope>
    <source>
        <strain evidence="2 3">N19</strain>
    </source>
</reference>
<dbReference type="PANTHER" id="PTHR10587">
    <property type="entry name" value="GLYCOSYL TRANSFERASE-RELATED"/>
    <property type="match status" value="1"/>
</dbReference>
<dbReference type="InterPro" id="IPR002509">
    <property type="entry name" value="NODB_dom"/>
</dbReference>
<keyword evidence="3" id="KW-1185">Reference proteome</keyword>